<evidence type="ECO:0000259" key="1">
    <source>
        <dbReference type="Pfam" id="PF21834"/>
    </source>
</evidence>
<accession>A0A1E5XHG1</accession>
<name>A0A1E5XHG1_9HYPH</name>
<evidence type="ECO:0000313" key="2">
    <source>
        <dbReference type="EMBL" id="OEO28040.1"/>
    </source>
</evidence>
<proteinExistence type="predicted"/>
<dbReference type="OrthoDB" id="7950523at2"/>
<dbReference type="RefSeq" id="WP_069912616.1">
    <property type="nucleotide sequence ID" value="NZ_LAJE02000401.1"/>
</dbReference>
<sequence length="86" mass="9553">MRYYFDIFDGDHWARDDLGAECASDGRARHQAVLALTELARELLPSDGPSKELMIRVRIRNEVAFTVQLEFGTSSGPALSDPSVVN</sequence>
<dbReference type="EMBL" id="LAJE02000401">
    <property type="protein sequence ID" value="OEO28040.1"/>
    <property type="molecule type" value="Genomic_DNA"/>
</dbReference>
<feature type="domain" description="DUF6894" evidence="1">
    <location>
        <begin position="2"/>
        <end position="58"/>
    </location>
</feature>
<dbReference type="Pfam" id="PF21834">
    <property type="entry name" value="DUF6894"/>
    <property type="match status" value="1"/>
</dbReference>
<gene>
    <name evidence="2" type="ORF">VW23_006490</name>
</gene>
<comment type="caution">
    <text evidence="2">The sequence shown here is derived from an EMBL/GenBank/DDBJ whole genome shotgun (WGS) entry which is preliminary data.</text>
</comment>
<dbReference type="Proteomes" id="UP000095463">
    <property type="component" value="Unassembled WGS sequence"/>
</dbReference>
<dbReference type="AlphaFoldDB" id="A0A1E5XHG1"/>
<reference evidence="2 3" key="1">
    <citation type="journal article" date="2015" name="Genome Announc.">
        <title>Genome Assemblies of Three Soil-Associated Devosia species: D. insulae, D. limi, and D. soli.</title>
        <authorList>
            <person name="Hassan Y.I."/>
            <person name="Lepp D."/>
            <person name="Zhou T."/>
        </authorList>
    </citation>
    <scope>NUCLEOTIDE SEQUENCE [LARGE SCALE GENOMIC DNA]</scope>
    <source>
        <strain evidence="2 3">DS-56</strain>
    </source>
</reference>
<dbReference type="InterPro" id="IPR054189">
    <property type="entry name" value="DUF6894"/>
</dbReference>
<protein>
    <recommendedName>
        <fullName evidence="1">DUF6894 domain-containing protein</fullName>
    </recommendedName>
</protein>
<keyword evidence="3" id="KW-1185">Reference proteome</keyword>
<organism evidence="2 3">
    <name type="scientific">Devosia insulae DS-56</name>
    <dbReference type="NCBI Taxonomy" id="1116389"/>
    <lineage>
        <taxon>Bacteria</taxon>
        <taxon>Pseudomonadati</taxon>
        <taxon>Pseudomonadota</taxon>
        <taxon>Alphaproteobacteria</taxon>
        <taxon>Hyphomicrobiales</taxon>
        <taxon>Devosiaceae</taxon>
        <taxon>Devosia</taxon>
    </lineage>
</organism>
<evidence type="ECO:0000313" key="3">
    <source>
        <dbReference type="Proteomes" id="UP000095463"/>
    </source>
</evidence>